<dbReference type="InterPro" id="IPR043502">
    <property type="entry name" value="DNA/RNA_pol_sf"/>
</dbReference>
<feature type="domain" description="Reverse transcriptase" evidence="1">
    <location>
        <begin position="1"/>
        <end position="67"/>
    </location>
</feature>
<accession>A0A679IXC8</accession>
<protein>
    <recommendedName>
        <fullName evidence="1">Reverse transcriptase domain-containing protein</fullName>
    </recommendedName>
</protein>
<dbReference type="EMBL" id="LR743504">
    <property type="protein sequence ID" value="CAA2103583.1"/>
    <property type="molecule type" value="Genomic_DNA"/>
</dbReference>
<evidence type="ECO:0000259" key="1">
    <source>
        <dbReference type="PROSITE" id="PS50878"/>
    </source>
</evidence>
<sequence length="120" mass="13622">MDRELERRGHHFVRYADDVTVYVCSRKAGWRVMGLLRRLFGRLRLCLNETKSAVTSAFGCTVLGFTFWVGPGGVVKRHVAPASLAMFEQRVRVLTRRSGGRSLPDVVGRLRIYLLGWKGN</sequence>
<name>A0A679IXC8_9HYPH</name>
<proteinExistence type="predicted"/>
<dbReference type="SUPFAM" id="SSF56672">
    <property type="entry name" value="DNA/RNA polymerases"/>
    <property type="match status" value="1"/>
</dbReference>
<dbReference type="PROSITE" id="PS50878">
    <property type="entry name" value="RT_POL"/>
    <property type="match status" value="1"/>
</dbReference>
<reference evidence="2" key="1">
    <citation type="submission" date="2019-12" db="EMBL/GenBank/DDBJ databases">
        <authorList>
            <person name="Cremers G."/>
        </authorList>
    </citation>
    <scope>NUCLEOTIDE SEQUENCE</scope>
    <source>
        <strain evidence="2">Mbul1</strain>
    </source>
</reference>
<gene>
    <name evidence="2" type="ORF">MBUL_02268</name>
</gene>
<dbReference type="AlphaFoldDB" id="A0A679IXC8"/>
<dbReference type="InterPro" id="IPR000477">
    <property type="entry name" value="RT_dom"/>
</dbReference>
<organism evidence="2">
    <name type="scientific">Methylobacterium bullatum</name>
    <dbReference type="NCBI Taxonomy" id="570505"/>
    <lineage>
        <taxon>Bacteria</taxon>
        <taxon>Pseudomonadati</taxon>
        <taxon>Pseudomonadota</taxon>
        <taxon>Alphaproteobacteria</taxon>
        <taxon>Hyphomicrobiales</taxon>
        <taxon>Methylobacteriaceae</taxon>
        <taxon>Methylobacterium</taxon>
    </lineage>
</organism>
<evidence type="ECO:0000313" key="2">
    <source>
        <dbReference type="EMBL" id="CAA2103583.1"/>
    </source>
</evidence>